<accession>A0A7S2B8F7</accession>
<proteinExistence type="predicted"/>
<dbReference type="AlphaFoldDB" id="A0A7S2B8F7"/>
<dbReference type="EMBL" id="HBGR01010895">
    <property type="protein sequence ID" value="CAD9389083.1"/>
    <property type="molecule type" value="Transcribed_RNA"/>
</dbReference>
<name>A0A7S2B8F7_9CHLO</name>
<evidence type="ECO:0000313" key="1">
    <source>
        <dbReference type="EMBL" id="CAD9389083.1"/>
    </source>
</evidence>
<gene>
    <name evidence="1" type="ORF">PPRO1471_LOCUS7223</name>
</gene>
<reference evidence="1" key="1">
    <citation type="submission" date="2021-01" db="EMBL/GenBank/DDBJ databases">
        <authorList>
            <person name="Corre E."/>
            <person name="Pelletier E."/>
            <person name="Niang G."/>
            <person name="Scheremetjew M."/>
            <person name="Finn R."/>
            <person name="Kale V."/>
            <person name="Holt S."/>
            <person name="Cochrane G."/>
            <person name="Meng A."/>
            <person name="Brown T."/>
            <person name="Cohen L."/>
        </authorList>
    </citation>
    <scope>NUCLEOTIDE SEQUENCE</scope>
    <source>
        <strain evidence="1">RCC733</strain>
    </source>
</reference>
<organism evidence="1">
    <name type="scientific">Pycnococcus provasolii</name>
    <dbReference type="NCBI Taxonomy" id="41880"/>
    <lineage>
        <taxon>Eukaryota</taxon>
        <taxon>Viridiplantae</taxon>
        <taxon>Chlorophyta</taxon>
        <taxon>Pseudoscourfieldiophyceae</taxon>
        <taxon>Pseudoscourfieldiales</taxon>
        <taxon>Pycnococcaceae</taxon>
        <taxon>Pycnococcus</taxon>
    </lineage>
</organism>
<protein>
    <submittedName>
        <fullName evidence="1">Uncharacterized protein</fullName>
    </submittedName>
</protein>
<sequence length="174" mass="19339">MAVSKQLFAEFTRMYRLTWRLAGRFPCEAHRASSRSDLKSLVDSYRGSGSGSSVSSSSPSDDSMNLNMHLLIRDLQVRASFLRTVTPRRPGDRDILKDNISGEGGRVVTGKYVLREGQLVEISEDVQALGKGNRAANGMPASLEEAKQIHNKLLRRQHYGRTPPPPTMSDYLGF</sequence>